<feature type="domain" description="Transglutaminase-like" evidence="1">
    <location>
        <begin position="47"/>
        <end position="139"/>
    </location>
</feature>
<protein>
    <submittedName>
        <fullName evidence="2">Transglutaminase domain-containing protein</fullName>
    </submittedName>
</protein>
<dbReference type="SUPFAM" id="SSF54001">
    <property type="entry name" value="Cysteine proteinases"/>
    <property type="match status" value="1"/>
</dbReference>
<dbReference type="Pfam" id="PF01841">
    <property type="entry name" value="Transglut_core"/>
    <property type="match status" value="1"/>
</dbReference>
<dbReference type="EMBL" id="DVNH01000061">
    <property type="protein sequence ID" value="HIU52415.1"/>
    <property type="molecule type" value="Genomic_DNA"/>
</dbReference>
<dbReference type="Gene3D" id="3.10.620.30">
    <property type="match status" value="1"/>
</dbReference>
<evidence type="ECO:0000313" key="2">
    <source>
        <dbReference type="EMBL" id="HIU52415.1"/>
    </source>
</evidence>
<proteinExistence type="predicted"/>
<comment type="caution">
    <text evidence="2">The sequence shown here is derived from an EMBL/GenBank/DDBJ whole genome shotgun (WGS) entry which is preliminary data.</text>
</comment>
<dbReference type="InterPro" id="IPR038765">
    <property type="entry name" value="Papain-like_cys_pep_sf"/>
</dbReference>
<accession>A0A9D1SA15</accession>
<organism evidence="2 3">
    <name type="scientific">Candidatus Merdicola faecigallinarum</name>
    <dbReference type="NCBI Taxonomy" id="2840862"/>
    <lineage>
        <taxon>Bacteria</taxon>
        <taxon>Bacillati</taxon>
        <taxon>Bacillota</taxon>
        <taxon>Clostridia</taxon>
        <taxon>Candidatus Merdicola</taxon>
    </lineage>
</organism>
<gene>
    <name evidence="2" type="ORF">IAB70_07415</name>
</gene>
<dbReference type="Proteomes" id="UP000824093">
    <property type="component" value="Unassembled WGS sequence"/>
</dbReference>
<sequence length="214" mass="25422">MIEQGLVVKPEFENLSKYLEFGERTKGNKELERIVEKINGVTEGLTIRELLLWMNRNTTRIHNKHDNRKFKRNAVEILLSRERTGCCDSSTLFTALARTKNIPTMQIITFNKEEPNNGHFFTGCYLKNKEGKGEWVLIDTDSPIKDVRDVVLLKLNKEKRNIDRRYYAYAYVNDYANVEYEGIKMDCISNLVRIQRRVYEQCDKKDFKEEYYRE</sequence>
<evidence type="ECO:0000313" key="3">
    <source>
        <dbReference type="Proteomes" id="UP000824093"/>
    </source>
</evidence>
<reference evidence="2" key="2">
    <citation type="journal article" date="2021" name="PeerJ">
        <title>Extensive microbial diversity within the chicken gut microbiome revealed by metagenomics and culture.</title>
        <authorList>
            <person name="Gilroy R."/>
            <person name="Ravi A."/>
            <person name="Getino M."/>
            <person name="Pursley I."/>
            <person name="Horton D.L."/>
            <person name="Alikhan N.F."/>
            <person name="Baker D."/>
            <person name="Gharbi K."/>
            <person name="Hall N."/>
            <person name="Watson M."/>
            <person name="Adriaenssens E.M."/>
            <person name="Foster-Nyarko E."/>
            <person name="Jarju S."/>
            <person name="Secka A."/>
            <person name="Antonio M."/>
            <person name="Oren A."/>
            <person name="Chaudhuri R.R."/>
            <person name="La Ragione R."/>
            <person name="Hildebrand F."/>
            <person name="Pallen M.J."/>
        </authorList>
    </citation>
    <scope>NUCLEOTIDE SEQUENCE</scope>
    <source>
        <strain evidence="2">CHK195-15760</strain>
    </source>
</reference>
<name>A0A9D1SA15_9FIRM</name>
<reference evidence="2" key="1">
    <citation type="submission" date="2020-10" db="EMBL/GenBank/DDBJ databases">
        <authorList>
            <person name="Gilroy R."/>
        </authorList>
    </citation>
    <scope>NUCLEOTIDE SEQUENCE</scope>
    <source>
        <strain evidence="2">CHK195-15760</strain>
    </source>
</reference>
<dbReference type="AlphaFoldDB" id="A0A9D1SA15"/>
<evidence type="ECO:0000259" key="1">
    <source>
        <dbReference type="Pfam" id="PF01841"/>
    </source>
</evidence>
<dbReference type="InterPro" id="IPR002931">
    <property type="entry name" value="Transglutaminase-like"/>
</dbReference>